<dbReference type="GO" id="GO:0005109">
    <property type="term" value="F:frizzled binding"/>
    <property type="evidence" value="ECO:0007669"/>
    <property type="project" value="TreeGrafter"/>
</dbReference>
<dbReference type="GO" id="GO:0045165">
    <property type="term" value="P:cell fate commitment"/>
    <property type="evidence" value="ECO:0007669"/>
    <property type="project" value="TreeGrafter"/>
</dbReference>
<dbReference type="GO" id="GO:0060070">
    <property type="term" value="P:canonical Wnt signaling pathway"/>
    <property type="evidence" value="ECO:0007669"/>
    <property type="project" value="TreeGrafter"/>
</dbReference>
<dbReference type="GO" id="GO:0005615">
    <property type="term" value="C:extracellular space"/>
    <property type="evidence" value="ECO:0007669"/>
    <property type="project" value="TreeGrafter"/>
</dbReference>
<evidence type="ECO:0000256" key="2">
    <source>
        <dbReference type="ARBA" id="ARBA00005683"/>
    </source>
</evidence>
<evidence type="ECO:0000313" key="12">
    <source>
        <dbReference type="Proteomes" id="UP000314986"/>
    </source>
</evidence>
<dbReference type="PRINTS" id="PR01349">
    <property type="entry name" value="WNTPROTEIN"/>
</dbReference>
<sequence length="179" mass="19270">MRSLNLRHYLLRFALKTYAVSNVKGYSIACLASVAGNEILGLRIPADPILTANTVCLSLPGLSKRQLGLCVRSPDVTAAAVQGIQIAIHECQQQLRDQRWNCSTLENGGKILQDTVILNRGFRESAFTFSLLAAGVTHSVATACSLGKLNGCGCDQKRSGCPVSQSLHFTVDPVKHCET</sequence>
<keyword evidence="5" id="KW-0272">Extracellular matrix</keyword>
<evidence type="ECO:0000256" key="4">
    <source>
        <dbReference type="ARBA" id="ARBA00022525"/>
    </source>
</evidence>
<dbReference type="InParanoid" id="A0A4W3HR00"/>
<comment type="similarity">
    <text evidence="2 10">Belongs to the Wnt family.</text>
</comment>
<dbReference type="GO" id="GO:0005125">
    <property type="term" value="F:cytokine activity"/>
    <property type="evidence" value="ECO:0007669"/>
    <property type="project" value="TreeGrafter"/>
</dbReference>
<keyword evidence="6 10" id="KW-0879">Wnt signaling pathway</keyword>
<dbReference type="Proteomes" id="UP000314986">
    <property type="component" value="Unassembled WGS sequence"/>
</dbReference>
<evidence type="ECO:0000256" key="8">
    <source>
        <dbReference type="ARBA" id="ARBA00023180"/>
    </source>
</evidence>
<evidence type="ECO:0000256" key="9">
    <source>
        <dbReference type="ARBA" id="ARBA00023288"/>
    </source>
</evidence>
<dbReference type="SMART" id="SM00097">
    <property type="entry name" value="WNT1"/>
    <property type="match status" value="1"/>
</dbReference>
<dbReference type="InterPro" id="IPR005817">
    <property type="entry name" value="Wnt"/>
</dbReference>
<evidence type="ECO:0000256" key="7">
    <source>
        <dbReference type="ARBA" id="ARBA00023157"/>
    </source>
</evidence>
<evidence type="ECO:0000256" key="1">
    <source>
        <dbReference type="ARBA" id="ARBA00004498"/>
    </source>
</evidence>
<reference evidence="11" key="5">
    <citation type="submission" date="2025-09" db="UniProtKB">
        <authorList>
            <consortium name="Ensembl"/>
        </authorList>
    </citation>
    <scope>IDENTIFICATION</scope>
</reference>
<dbReference type="GO" id="GO:0030182">
    <property type="term" value="P:neuron differentiation"/>
    <property type="evidence" value="ECO:0007669"/>
    <property type="project" value="TreeGrafter"/>
</dbReference>
<evidence type="ECO:0000313" key="11">
    <source>
        <dbReference type="Ensembl" id="ENSCMIP00000018606.1"/>
    </source>
</evidence>
<protein>
    <recommendedName>
        <fullName evidence="10">Protein Wnt</fullName>
    </recommendedName>
</protein>
<reference evidence="11" key="4">
    <citation type="submission" date="2025-08" db="UniProtKB">
        <authorList>
            <consortium name="Ensembl"/>
        </authorList>
    </citation>
    <scope>IDENTIFICATION</scope>
</reference>
<dbReference type="AlphaFoldDB" id="A0A4W3HR00"/>
<keyword evidence="8" id="KW-0325">Glycoprotein</keyword>
<reference evidence="12" key="1">
    <citation type="journal article" date="2006" name="Science">
        <title>Ancient noncoding elements conserved in the human genome.</title>
        <authorList>
            <person name="Venkatesh B."/>
            <person name="Kirkness E.F."/>
            <person name="Loh Y.H."/>
            <person name="Halpern A.L."/>
            <person name="Lee A.P."/>
            <person name="Johnson J."/>
            <person name="Dandona N."/>
            <person name="Viswanathan L.D."/>
            <person name="Tay A."/>
            <person name="Venter J.C."/>
            <person name="Strausberg R.L."/>
            <person name="Brenner S."/>
        </authorList>
    </citation>
    <scope>NUCLEOTIDE SEQUENCE [LARGE SCALE GENOMIC DNA]</scope>
</reference>
<dbReference type="GeneTree" id="ENSGT00940000160653"/>
<keyword evidence="9" id="KW-0449">Lipoprotein</keyword>
<dbReference type="PANTHER" id="PTHR12027:SF76">
    <property type="entry name" value="PROTEIN WNT-10B"/>
    <property type="match status" value="1"/>
</dbReference>
<proteinExistence type="inferred from homology"/>
<reference evidence="12" key="3">
    <citation type="journal article" date="2014" name="Nature">
        <title>Elephant shark genome provides unique insights into gnathostome evolution.</title>
        <authorList>
            <consortium name="International Elephant Shark Genome Sequencing Consortium"/>
            <person name="Venkatesh B."/>
            <person name="Lee A.P."/>
            <person name="Ravi V."/>
            <person name="Maurya A.K."/>
            <person name="Lian M.M."/>
            <person name="Swann J.B."/>
            <person name="Ohta Y."/>
            <person name="Flajnik M.F."/>
            <person name="Sutoh Y."/>
            <person name="Kasahara M."/>
            <person name="Hoon S."/>
            <person name="Gangu V."/>
            <person name="Roy S.W."/>
            <person name="Irimia M."/>
            <person name="Korzh V."/>
            <person name="Kondrychyn I."/>
            <person name="Lim Z.W."/>
            <person name="Tay B.H."/>
            <person name="Tohari S."/>
            <person name="Kong K.W."/>
            <person name="Ho S."/>
            <person name="Lorente-Galdos B."/>
            <person name="Quilez J."/>
            <person name="Marques-Bonet T."/>
            <person name="Raney B.J."/>
            <person name="Ingham P.W."/>
            <person name="Tay A."/>
            <person name="Hillier L.W."/>
            <person name="Minx P."/>
            <person name="Boehm T."/>
            <person name="Wilson R.K."/>
            <person name="Brenner S."/>
            <person name="Warren W.C."/>
        </authorList>
    </citation>
    <scope>NUCLEOTIDE SEQUENCE [LARGE SCALE GENOMIC DNA]</scope>
</reference>
<keyword evidence="3 10" id="KW-0217">Developmental protein</keyword>
<dbReference type="PANTHER" id="PTHR12027">
    <property type="entry name" value="WNT RELATED"/>
    <property type="match status" value="1"/>
</dbReference>
<dbReference type="STRING" id="7868.ENSCMIP00000018606"/>
<keyword evidence="12" id="KW-1185">Reference proteome</keyword>
<comment type="function">
    <text evidence="10">Ligand for members of the frizzled family of seven transmembrane receptors.</text>
</comment>
<evidence type="ECO:0000256" key="6">
    <source>
        <dbReference type="ARBA" id="ARBA00022687"/>
    </source>
</evidence>
<evidence type="ECO:0000256" key="3">
    <source>
        <dbReference type="ARBA" id="ARBA00022473"/>
    </source>
</evidence>
<organism evidence="11 12">
    <name type="scientific">Callorhinchus milii</name>
    <name type="common">Ghost shark</name>
    <dbReference type="NCBI Taxonomy" id="7868"/>
    <lineage>
        <taxon>Eukaryota</taxon>
        <taxon>Metazoa</taxon>
        <taxon>Chordata</taxon>
        <taxon>Craniata</taxon>
        <taxon>Vertebrata</taxon>
        <taxon>Chondrichthyes</taxon>
        <taxon>Holocephali</taxon>
        <taxon>Chimaeriformes</taxon>
        <taxon>Callorhinchidae</taxon>
        <taxon>Callorhinchus</taxon>
    </lineage>
</organism>
<accession>A0A4W3HR00</accession>
<name>A0A4W3HR00_CALMI</name>
<keyword evidence="4" id="KW-0964">Secreted</keyword>
<dbReference type="OMA" id="CSMGKLE"/>
<comment type="subcellular location">
    <subcellularLocation>
        <location evidence="1 10">Secreted</location>
        <location evidence="1 10">Extracellular space</location>
        <location evidence="1 10">Extracellular matrix</location>
    </subcellularLocation>
</comment>
<reference evidence="12" key="2">
    <citation type="journal article" date="2007" name="PLoS Biol.">
        <title>Survey sequencing and comparative analysis of the elephant shark (Callorhinchus milii) genome.</title>
        <authorList>
            <person name="Venkatesh B."/>
            <person name="Kirkness E.F."/>
            <person name="Loh Y.H."/>
            <person name="Halpern A.L."/>
            <person name="Lee A.P."/>
            <person name="Johnson J."/>
            <person name="Dandona N."/>
            <person name="Viswanathan L.D."/>
            <person name="Tay A."/>
            <person name="Venter J.C."/>
            <person name="Strausberg R.L."/>
            <person name="Brenner S."/>
        </authorList>
    </citation>
    <scope>NUCLEOTIDE SEQUENCE [LARGE SCALE GENOMIC DNA]</scope>
</reference>
<dbReference type="Pfam" id="PF00110">
    <property type="entry name" value="wnt"/>
    <property type="match status" value="1"/>
</dbReference>
<evidence type="ECO:0000256" key="10">
    <source>
        <dbReference type="RuleBase" id="RU003500"/>
    </source>
</evidence>
<evidence type="ECO:0000256" key="5">
    <source>
        <dbReference type="ARBA" id="ARBA00022530"/>
    </source>
</evidence>
<dbReference type="Ensembl" id="ENSCMIT00000018956.1">
    <property type="protein sequence ID" value="ENSCMIP00000018606.1"/>
    <property type="gene ID" value="ENSCMIG00000008748.1"/>
</dbReference>
<keyword evidence="7" id="KW-1015">Disulfide bond</keyword>